<dbReference type="AlphaFoldDB" id="A0A8J4WJB8"/>
<dbReference type="EMBL" id="LUCH01001828">
    <property type="protein sequence ID" value="KAF5402414.1"/>
    <property type="molecule type" value="Genomic_DNA"/>
</dbReference>
<evidence type="ECO:0000313" key="5">
    <source>
        <dbReference type="Proteomes" id="UP000748531"/>
    </source>
</evidence>
<feature type="coiled-coil region" evidence="1">
    <location>
        <begin position="394"/>
        <end position="428"/>
    </location>
</feature>
<proteinExistence type="predicted"/>
<dbReference type="InterPro" id="IPR008984">
    <property type="entry name" value="SMAD_FHA_dom_sf"/>
</dbReference>
<dbReference type="PROSITE" id="PS50006">
    <property type="entry name" value="FHA_DOMAIN"/>
    <property type="match status" value="1"/>
</dbReference>
<evidence type="ECO:0000313" key="4">
    <source>
        <dbReference type="EMBL" id="KAF5402414.1"/>
    </source>
</evidence>
<evidence type="ECO:0000256" key="1">
    <source>
        <dbReference type="SAM" id="Coils"/>
    </source>
</evidence>
<dbReference type="InterPro" id="IPR052642">
    <property type="entry name" value="CC-FHA_domain"/>
</dbReference>
<dbReference type="InterPro" id="IPR000253">
    <property type="entry name" value="FHA_dom"/>
</dbReference>
<reference evidence="4" key="1">
    <citation type="submission" date="2019-05" db="EMBL/GenBank/DDBJ databases">
        <title>Annotation for the trematode Paragonimus heterotremus.</title>
        <authorList>
            <person name="Choi Y.-J."/>
        </authorList>
    </citation>
    <scope>NUCLEOTIDE SEQUENCE</scope>
    <source>
        <strain evidence="4">LC</strain>
    </source>
</reference>
<dbReference type="SMART" id="SM00240">
    <property type="entry name" value="FHA"/>
    <property type="match status" value="1"/>
</dbReference>
<dbReference type="OrthoDB" id="687730at2759"/>
<comment type="caution">
    <text evidence="4">The sequence shown here is derived from an EMBL/GenBank/DDBJ whole genome shotgun (WGS) entry which is preliminary data.</text>
</comment>
<feature type="compositionally biased region" description="Polar residues" evidence="2">
    <location>
        <begin position="264"/>
        <end position="301"/>
    </location>
</feature>
<name>A0A8J4WJB8_9TREM</name>
<sequence length="504" mass="57090">MSAFLQALGWVYPLSPKLTTIGQSGCDIIIDNPSVDEQHAVIERNEKENIMTIRDLSSKKGTYVNDVLIGKSSVLLKPGDQLRFGCSPTVYEFELMSPNEKLSLYRKHPLSTNKLNIPRWMQSTGEATIDADDKVTENTTTRISVETSEVKQSLSNNDSRESAEIARHQQTVTSNNLELDTKDQLISRLQNDLNRLSPLEAISAQKDILIRRLQQQVTQLSISKIPRGVLPTQESLSFQKRQESEGLEVSVSPGAGDIMIPTDTVDNSPTCAIRSNTRPVSASSTGPLFQIPSRSTVTSPTGSLTIDQHLVERLKKERQILSGLVTQLQRDLTNKDAYIGRLNQDLKEMGRKLDEKSTELSILQAKFAKAHDNSKYLRQTEAHEKELTTVRQKYKTTEIRCDALNSELDRTKLEMEKLKRALDEKQSFEEKWLKEVEEMKSTVTSLERSERNAKLDKQETVSQGRKWLAHLSEKKMNGFFLTKEDLIRKPLRRELRSQPSPIGK</sequence>
<dbReference type="PANTHER" id="PTHR18853:SF10">
    <property type="entry name" value="FHA DOMAIN-CONTAINING PROTEIN"/>
    <property type="match status" value="1"/>
</dbReference>
<dbReference type="Pfam" id="PF00498">
    <property type="entry name" value="FHA"/>
    <property type="match status" value="1"/>
</dbReference>
<dbReference type="PANTHER" id="PTHR18853">
    <property type="entry name" value="FORKHEAD-ASSOCIATED DOMAIN-CONTAINING PROTEIN 1-RELATED"/>
    <property type="match status" value="1"/>
</dbReference>
<feature type="domain" description="FHA" evidence="3">
    <location>
        <begin position="19"/>
        <end position="69"/>
    </location>
</feature>
<evidence type="ECO:0000256" key="2">
    <source>
        <dbReference type="SAM" id="MobiDB-lite"/>
    </source>
</evidence>
<gene>
    <name evidence="4" type="ORF">PHET_04301</name>
</gene>
<dbReference type="SUPFAM" id="SSF49879">
    <property type="entry name" value="SMAD/FHA domain"/>
    <property type="match status" value="1"/>
</dbReference>
<keyword evidence="1" id="KW-0175">Coiled coil</keyword>
<organism evidence="4 5">
    <name type="scientific">Paragonimus heterotremus</name>
    <dbReference type="NCBI Taxonomy" id="100268"/>
    <lineage>
        <taxon>Eukaryota</taxon>
        <taxon>Metazoa</taxon>
        <taxon>Spiralia</taxon>
        <taxon>Lophotrochozoa</taxon>
        <taxon>Platyhelminthes</taxon>
        <taxon>Trematoda</taxon>
        <taxon>Digenea</taxon>
        <taxon>Plagiorchiida</taxon>
        <taxon>Troglotremata</taxon>
        <taxon>Troglotrematidae</taxon>
        <taxon>Paragonimus</taxon>
    </lineage>
</organism>
<feature type="region of interest" description="Disordered" evidence="2">
    <location>
        <begin position="244"/>
        <end position="301"/>
    </location>
</feature>
<protein>
    <recommendedName>
        <fullName evidence="3">FHA domain-containing protein</fullName>
    </recommendedName>
</protein>
<dbReference type="Gene3D" id="2.60.200.20">
    <property type="match status" value="1"/>
</dbReference>
<accession>A0A8J4WJB8</accession>
<feature type="coiled-coil region" evidence="1">
    <location>
        <begin position="311"/>
        <end position="366"/>
    </location>
</feature>
<keyword evidence="5" id="KW-1185">Reference proteome</keyword>
<evidence type="ECO:0000259" key="3">
    <source>
        <dbReference type="PROSITE" id="PS50006"/>
    </source>
</evidence>
<dbReference type="Proteomes" id="UP000748531">
    <property type="component" value="Unassembled WGS sequence"/>
</dbReference>